<evidence type="ECO:0000259" key="1">
    <source>
        <dbReference type="Pfam" id="PF10545"/>
    </source>
</evidence>
<dbReference type="Proteomes" id="UP001487740">
    <property type="component" value="Unassembled WGS sequence"/>
</dbReference>
<proteinExistence type="predicted"/>
<dbReference type="AlphaFoldDB" id="A0AAW0UHZ4"/>
<evidence type="ECO:0000313" key="2">
    <source>
        <dbReference type="EMBL" id="KAK8399294.1"/>
    </source>
</evidence>
<reference evidence="2 3" key="1">
    <citation type="submission" date="2023-03" db="EMBL/GenBank/DDBJ databases">
        <title>High-quality genome of Scylla paramamosain provides insights in environmental adaptation.</title>
        <authorList>
            <person name="Zhang L."/>
        </authorList>
    </citation>
    <scope>NUCLEOTIDE SEQUENCE [LARGE SCALE GENOMIC DNA]</scope>
    <source>
        <strain evidence="2">LZ_2023a</strain>
        <tissue evidence="2">Muscle</tissue>
    </source>
</reference>
<accession>A0AAW0UHZ4</accession>
<dbReference type="EMBL" id="JARAKH010000011">
    <property type="protein sequence ID" value="KAK8399294.1"/>
    <property type="molecule type" value="Genomic_DNA"/>
</dbReference>
<name>A0AAW0UHZ4_SCYPA</name>
<dbReference type="InterPro" id="IPR006578">
    <property type="entry name" value="MADF-dom"/>
</dbReference>
<comment type="caution">
    <text evidence="2">The sequence shown here is derived from an EMBL/GenBank/DDBJ whole genome shotgun (WGS) entry which is preliminary data.</text>
</comment>
<organism evidence="2 3">
    <name type="scientific">Scylla paramamosain</name>
    <name type="common">Mud crab</name>
    <dbReference type="NCBI Taxonomy" id="85552"/>
    <lineage>
        <taxon>Eukaryota</taxon>
        <taxon>Metazoa</taxon>
        <taxon>Ecdysozoa</taxon>
        <taxon>Arthropoda</taxon>
        <taxon>Crustacea</taxon>
        <taxon>Multicrustacea</taxon>
        <taxon>Malacostraca</taxon>
        <taxon>Eumalacostraca</taxon>
        <taxon>Eucarida</taxon>
        <taxon>Decapoda</taxon>
        <taxon>Pleocyemata</taxon>
        <taxon>Brachyura</taxon>
        <taxon>Eubrachyura</taxon>
        <taxon>Portunoidea</taxon>
        <taxon>Portunidae</taxon>
        <taxon>Portuninae</taxon>
        <taxon>Scylla</taxon>
    </lineage>
</organism>
<dbReference type="Pfam" id="PF10545">
    <property type="entry name" value="MADF_DNA_bdg"/>
    <property type="match status" value="1"/>
</dbReference>
<keyword evidence="3" id="KW-1185">Reference proteome</keyword>
<protein>
    <recommendedName>
        <fullName evidence="1">MADF domain-containing protein</fullName>
    </recommendedName>
</protein>
<sequence>MGCDKDWKMIHHRTLSPNPVWISKVLDGYVQDQFPIHMARTVREWFQNHSNEIQKKVRTQEVLWDVKHGNYSKKVLERAIWNEICQELKAEHSGQTSHPTTDPVMGKFTYLRETIRSYCKKQKRHQVVQQRV</sequence>
<feature type="domain" description="MADF" evidence="1">
    <location>
        <begin position="56"/>
        <end position="125"/>
    </location>
</feature>
<evidence type="ECO:0000313" key="3">
    <source>
        <dbReference type="Proteomes" id="UP001487740"/>
    </source>
</evidence>
<gene>
    <name evidence="2" type="ORF">O3P69_003425</name>
</gene>